<dbReference type="InterPro" id="IPR036249">
    <property type="entry name" value="Thioredoxin-like_sf"/>
</dbReference>
<evidence type="ECO:0000256" key="4">
    <source>
        <dbReference type="ARBA" id="ARBA00023284"/>
    </source>
</evidence>
<dbReference type="InterPro" id="IPR025380">
    <property type="entry name" value="DUF4369"/>
</dbReference>
<evidence type="ECO:0000256" key="3">
    <source>
        <dbReference type="ARBA" id="ARBA00023157"/>
    </source>
</evidence>
<sequence>MKNLSILFILALLVSSCKTESNKPTRDGYLITGNAPGVYNGIRAYLKVADARGRQIPMDTAIVMNEKFVFEGKLEDPNMHFITVDNVIGTKQLILDNGDDVIIDVNKTNIANSELKGSGSTVLFNQFNLDYQDAKKDLVNLNNRIRLAKQKKDDSKVKELTAEMTKKDLDLKEMGYKFIDEHPNSIVSLILLDRQTASRDLNPDRFMQSYNNLDDELKNSFKGKALNQKVTAIVETLKRNEALNIGKPAPTFTAPDTNGNQLALNDAKGKVTIIDFWASWCGPCRRENPNVVKVYNKYHDKGLEIIGVSLDRPGQKERWLKAIQDDKLTWKHVSNLQYFNDPVAKLYNISSIPATYILDENGTIVAKNLRGPALETKIAELLN</sequence>
<organism evidence="7 8">
    <name type="scientific">Microcosmobacter mediterraneus</name>
    <dbReference type="NCBI Taxonomy" id="3075607"/>
    <lineage>
        <taxon>Bacteria</taxon>
        <taxon>Pseudomonadati</taxon>
        <taxon>Bacteroidota</taxon>
        <taxon>Flavobacteriia</taxon>
        <taxon>Flavobacteriales</taxon>
        <taxon>Flavobacteriaceae</taxon>
        <taxon>Microcosmobacter</taxon>
    </lineage>
</organism>
<proteinExistence type="predicted"/>
<comment type="caution">
    <text evidence="7">The sequence shown here is derived from an EMBL/GenBank/DDBJ whole genome shotgun (WGS) entry which is preliminary data.</text>
</comment>
<dbReference type="CDD" id="cd02966">
    <property type="entry name" value="TlpA_like_family"/>
    <property type="match status" value="1"/>
</dbReference>
<keyword evidence="2" id="KW-0201">Cytochrome c-type biogenesis</keyword>
<evidence type="ECO:0000313" key="8">
    <source>
        <dbReference type="Proteomes" id="UP001259492"/>
    </source>
</evidence>
<dbReference type="PROSITE" id="PS00194">
    <property type="entry name" value="THIOREDOXIN_1"/>
    <property type="match status" value="1"/>
</dbReference>
<dbReference type="PROSITE" id="PS51257">
    <property type="entry name" value="PROKAR_LIPOPROTEIN"/>
    <property type="match status" value="1"/>
</dbReference>
<evidence type="ECO:0000259" key="6">
    <source>
        <dbReference type="PROSITE" id="PS51352"/>
    </source>
</evidence>
<dbReference type="PROSITE" id="PS51352">
    <property type="entry name" value="THIOREDOXIN_2"/>
    <property type="match status" value="1"/>
</dbReference>
<dbReference type="EMBL" id="JAVRIA010000001">
    <property type="protein sequence ID" value="MDT0557491.1"/>
    <property type="molecule type" value="Genomic_DNA"/>
</dbReference>
<feature type="domain" description="Thioredoxin" evidence="6">
    <location>
        <begin position="243"/>
        <end position="383"/>
    </location>
</feature>
<keyword evidence="4" id="KW-0676">Redox-active center</keyword>
<accession>A0ABU2YH87</accession>
<evidence type="ECO:0000256" key="5">
    <source>
        <dbReference type="SAM" id="Coils"/>
    </source>
</evidence>
<dbReference type="InterPro" id="IPR050553">
    <property type="entry name" value="Thioredoxin_ResA/DsbE_sf"/>
</dbReference>
<dbReference type="Gene3D" id="3.40.30.10">
    <property type="entry name" value="Glutaredoxin"/>
    <property type="match status" value="1"/>
</dbReference>
<keyword evidence="3" id="KW-1015">Disulfide bond</keyword>
<evidence type="ECO:0000313" key="7">
    <source>
        <dbReference type="EMBL" id="MDT0557491.1"/>
    </source>
</evidence>
<dbReference type="InterPro" id="IPR013766">
    <property type="entry name" value="Thioredoxin_domain"/>
</dbReference>
<protein>
    <submittedName>
        <fullName evidence="7">TlpA disulfide reductase family protein</fullName>
    </submittedName>
</protein>
<feature type="coiled-coil region" evidence="5">
    <location>
        <begin position="124"/>
        <end position="158"/>
    </location>
</feature>
<name>A0ABU2YH87_9FLAO</name>
<dbReference type="Proteomes" id="UP001259492">
    <property type="component" value="Unassembled WGS sequence"/>
</dbReference>
<keyword evidence="8" id="KW-1185">Reference proteome</keyword>
<dbReference type="InterPro" id="IPR000866">
    <property type="entry name" value="AhpC/TSA"/>
</dbReference>
<comment type="subcellular location">
    <subcellularLocation>
        <location evidence="1">Cell envelope</location>
    </subcellularLocation>
</comment>
<dbReference type="PANTHER" id="PTHR42852:SF6">
    <property type="entry name" value="THIOL:DISULFIDE INTERCHANGE PROTEIN DSBE"/>
    <property type="match status" value="1"/>
</dbReference>
<evidence type="ECO:0000256" key="2">
    <source>
        <dbReference type="ARBA" id="ARBA00022748"/>
    </source>
</evidence>
<dbReference type="Pfam" id="PF14289">
    <property type="entry name" value="DUF4369"/>
    <property type="match status" value="1"/>
</dbReference>
<dbReference type="RefSeq" id="WP_311426257.1">
    <property type="nucleotide sequence ID" value="NZ_JAVRIA010000001.1"/>
</dbReference>
<dbReference type="InterPro" id="IPR017937">
    <property type="entry name" value="Thioredoxin_CS"/>
</dbReference>
<evidence type="ECO:0000256" key="1">
    <source>
        <dbReference type="ARBA" id="ARBA00004196"/>
    </source>
</evidence>
<dbReference type="SUPFAM" id="SSF52833">
    <property type="entry name" value="Thioredoxin-like"/>
    <property type="match status" value="1"/>
</dbReference>
<gene>
    <name evidence="7" type="ORF">RM697_02450</name>
</gene>
<dbReference type="Pfam" id="PF00578">
    <property type="entry name" value="AhpC-TSA"/>
    <property type="match status" value="1"/>
</dbReference>
<reference evidence="7 8" key="1">
    <citation type="submission" date="2023-09" db="EMBL/GenBank/DDBJ databases">
        <authorList>
            <person name="Rey-Velasco X."/>
        </authorList>
    </citation>
    <scope>NUCLEOTIDE SEQUENCE [LARGE SCALE GENOMIC DNA]</scope>
    <source>
        <strain evidence="7 8">W332</strain>
    </source>
</reference>
<dbReference type="PANTHER" id="PTHR42852">
    <property type="entry name" value="THIOL:DISULFIDE INTERCHANGE PROTEIN DSBE"/>
    <property type="match status" value="1"/>
</dbReference>
<keyword evidence="5" id="KW-0175">Coiled coil</keyword>